<keyword evidence="3" id="KW-1185">Reference proteome</keyword>
<dbReference type="Proteomes" id="UP001314263">
    <property type="component" value="Unassembled WGS sequence"/>
</dbReference>
<protein>
    <submittedName>
        <fullName evidence="2">Uncharacterized protein</fullName>
    </submittedName>
</protein>
<evidence type="ECO:0000313" key="2">
    <source>
        <dbReference type="EMBL" id="CAK0783987.1"/>
    </source>
</evidence>
<evidence type="ECO:0000313" key="3">
    <source>
        <dbReference type="Proteomes" id="UP001314263"/>
    </source>
</evidence>
<dbReference type="AlphaFoldDB" id="A0AAV1ICN6"/>
<proteinExistence type="predicted"/>
<accession>A0AAV1ICN6</accession>
<evidence type="ECO:0000256" key="1">
    <source>
        <dbReference type="SAM" id="MobiDB-lite"/>
    </source>
</evidence>
<reference evidence="2 3" key="1">
    <citation type="submission" date="2023-10" db="EMBL/GenBank/DDBJ databases">
        <authorList>
            <person name="Maclean D."/>
            <person name="Macfadyen A."/>
        </authorList>
    </citation>
    <scope>NUCLEOTIDE SEQUENCE [LARGE SCALE GENOMIC DNA]</scope>
</reference>
<organism evidence="2 3">
    <name type="scientific">Coccomyxa viridis</name>
    <dbReference type="NCBI Taxonomy" id="1274662"/>
    <lineage>
        <taxon>Eukaryota</taxon>
        <taxon>Viridiplantae</taxon>
        <taxon>Chlorophyta</taxon>
        <taxon>core chlorophytes</taxon>
        <taxon>Trebouxiophyceae</taxon>
        <taxon>Trebouxiophyceae incertae sedis</taxon>
        <taxon>Coccomyxaceae</taxon>
        <taxon>Coccomyxa</taxon>
    </lineage>
</organism>
<feature type="compositionally biased region" description="Polar residues" evidence="1">
    <location>
        <begin position="172"/>
        <end position="183"/>
    </location>
</feature>
<dbReference type="EMBL" id="CAUYUE010000009">
    <property type="protein sequence ID" value="CAK0783987.1"/>
    <property type="molecule type" value="Genomic_DNA"/>
</dbReference>
<feature type="region of interest" description="Disordered" evidence="1">
    <location>
        <begin position="172"/>
        <end position="195"/>
    </location>
</feature>
<feature type="compositionally biased region" description="Basic and acidic residues" evidence="1">
    <location>
        <begin position="184"/>
        <end position="195"/>
    </location>
</feature>
<comment type="caution">
    <text evidence="2">The sequence shown here is derived from an EMBL/GenBank/DDBJ whole genome shotgun (WGS) entry which is preliminary data.</text>
</comment>
<sequence length="195" mass="21108">MHAAGLYNQHVRRNSGSAMAANSVSSSIVTHRCSWMRQSGKPFYPHMKGTQQSSVTIAKSGPALIDSDRGSQPDAGLADQVCLKIAPSEHYRHSGLLQGHPCDSSELSDENRCQLVDDASNICLVHNGILQQGARWLNLELLVIVSCVTSMCFLTQYKSPCPRISAASRDQGQSKLCSPSSEATHGEHDLQGEEC</sequence>
<name>A0AAV1ICN6_9CHLO</name>
<gene>
    <name evidence="2" type="ORF">CVIRNUC_007190</name>
</gene>